<evidence type="ECO:0000259" key="1">
    <source>
        <dbReference type="Pfam" id="PF14214"/>
    </source>
</evidence>
<keyword evidence="2" id="KW-0378">Hydrolase</keyword>
<keyword evidence="2" id="KW-0067">ATP-binding</keyword>
<comment type="caution">
    <text evidence="2">The sequence shown here is derived from an EMBL/GenBank/DDBJ whole genome shotgun (WGS) entry which is preliminary data.</text>
</comment>
<reference evidence="3" key="1">
    <citation type="journal article" date="2018" name="Nat. Plants">
        <title>Whole-genome landscape of Medicago truncatula symbiotic genes.</title>
        <authorList>
            <person name="Pecrix Y."/>
            <person name="Staton S.E."/>
            <person name="Sallet E."/>
            <person name="Lelandais-Briere C."/>
            <person name="Moreau S."/>
            <person name="Carrere S."/>
            <person name="Blein T."/>
            <person name="Jardinaud M.F."/>
            <person name="Latrasse D."/>
            <person name="Zouine M."/>
            <person name="Zahm M."/>
            <person name="Kreplak J."/>
            <person name="Mayjonade B."/>
            <person name="Satge C."/>
            <person name="Perez M."/>
            <person name="Cauet S."/>
            <person name="Marande W."/>
            <person name="Chantry-Darmon C."/>
            <person name="Lopez-Roques C."/>
            <person name="Bouchez O."/>
            <person name="Berard A."/>
            <person name="Debelle F."/>
            <person name="Munos S."/>
            <person name="Bendahmane A."/>
            <person name="Berges H."/>
            <person name="Niebel A."/>
            <person name="Buitink J."/>
            <person name="Frugier F."/>
            <person name="Benhamed M."/>
            <person name="Crespi M."/>
            <person name="Gouzy J."/>
            <person name="Gamas P."/>
        </authorList>
    </citation>
    <scope>NUCLEOTIDE SEQUENCE [LARGE SCALE GENOMIC DNA]</scope>
    <source>
        <strain evidence="3">cv. Jemalong A17</strain>
    </source>
</reference>
<dbReference type="PANTHER" id="PTHR10492:SF57">
    <property type="entry name" value="ATP-DEPENDENT DNA HELICASE"/>
    <property type="match status" value="1"/>
</dbReference>
<dbReference type="Proteomes" id="UP000265566">
    <property type="component" value="Chromosome 3"/>
</dbReference>
<dbReference type="PANTHER" id="PTHR10492">
    <property type="match status" value="1"/>
</dbReference>
<evidence type="ECO:0000313" key="2">
    <source>
        <dbReference type="EMBL" id="RHN66640.1"/>
    </source>
</evidence>
<dbReference type="EMBL" id="PSQE01000003">
    <property type="protein sequence ID" value="RHN66640.1"/>
    <property type="molecule type" value="Genomic_DNA"/>
</dbReference>
<dbReference type="InterPro" id="IPR025476">
    <property type="entry name" value="Helitron_helicase-like"/>
</dbReference>
<organism evidence="2 3">
    <name type="scientific">Medicago truncatula</name>
    <name type="common">Barrel medic</name>
    <name type="synonym">Medicago tribuloides</name>
    <dbReference type="NCBI Taxonomy" id="3880"/>
    <lineage>
        <taxon>Eukaryota</taxon>
        <taxon>Viridiplantae</taxon>
        <taxon>Streptophyta</taxon>
        <taxon>Embryophyta</taxon>
        <taxon>Tracheophyta</taxon>
        <taxon>Spermatophyta</taxon>
        <taxon>Magnoliopsida</taxon>
        <taxon>eudicotyledons</taxon>
        <taxon>Gunneridae</taxon>
        <taxon>Pentapetalae</taxon>
        <taxon>rosids</taxon>
        <taxon>fabids</taxon>
        <taxon>Fabales</taxon>
        <taxon>Fabaceae</taxon>
        <taxon>Papilionoideae</taxon>
        <taxon>50 kb inversion clade</taxon>
        <taxon>NPAAA clade</taxon>
        <taxon>Hologalegina</taxon>
        <taxon>IRL clade</taxon>
        <taxon>Trifolieae</taxon>
        <taxon>Medicago</taxon>
    </lineage>
</organism>
<feature type="domain" description="Helitron helicase-like" evidence="1">
    <location>
        <begin position="2"/>
        <end position="96"/>
    </location>
</feature>
<gene>
    <name evidence="2" type="ORF">MtrunA17_Chr3g0093501</name>
</gene>
<keyword evidence="2" id="KW-0547">Nucleotide-binding</keyword>
<dbReference type="AlphaFoldDB" id="A0A396IMW5"/>
<accession>A0A396IMW5</accession>
<proteinExistence type="predicted"/>
<sequence length="269" mass="32058">MFNNCQDVMAICKKFGYPDLFLTFTCNPKWVEIQCHLSKSGNQAVYRPDICCRVFHIKLEQMMADFKSGKFFGTVIAGMYTIEFQRRGLPHEYILLWLDPRDKLEFPDERIYPKLYASVTSFMIHGPCGFARPNSPCMKDRRCTKFYPKKFVSRTSFDERGYPVYRRRDLGYKVLKKDVELDNRSVVPYNPMLIMKHNAHINIEYCNKSNCIKYMLKYITKGVDRVTATLKMNDEECVDEIQQYHDCRYLSPSESIWRIFKYDIHKRWP</sequence>
<protein>
    <submittedName>
        <fullName evidence="2">Putative helitron helicase-like domain-containing protein</fullName>
    </submittedName>
</protein>
<dbReference type="GO" id="GO:0004386">
    <property type="term" value="F:helicase activity"/>
    <property type="evidence" value="ECO:0007669"/>
    <property type="project" value="UniProtKB-KW"/>
</dbReference>
<evidence type="ECO:0000313" key="3">
    <source>
        <dbReference type="Proteomes" id="UP000265566"/>
    </source>
</evidence>
<dbReference type="Pfam" id="PF14214">
    <property type="entry name" value="Helitron_like_N"/>
    <property type="match status" value="1"/>
</dbReference>
<dbReference type="Gramene" id="rna14677">
    <property type="protein sequence ID" value="RHN66640.1"/>
    <property type="gene ID" value="gene14677"/>
</dbReference>
<name>A0A396IMW5_MEDTR</name>
<keyword evidence="2" id="KW-0347">Helicase</keyword>